<protein>
    <recommendedName>
        <fullName evidence="3">Cupin</fullName>
    </recommendedName>
</protein>
<dbReference type="RefSeq" id="WP_114746889.1">
    <property type="nucleotide sequence ID" value="NZ_QQAY01000017.1"/>
</dbReference>
<evidence type="ECO:0000313" key="2">
    <source>
        <dbReference type="Proteomes" id="UP000255326"/>
    </source>
</evidence>
<evidence type="ECO:0000313" key="1">
    <source>
        <dbReference type="EMBL" id="RDI38462.1"/>
    </source>
</evidence>
<dbReference type="EMBL" id="QQAY01000017">
    <property type="protein sequence ID" value="RDI38462.1"/>
    <property type="molecule type" value="Genomic_DNA"/>
</dbReference>
<dbReference type="SUPFAM" id="SSF51182">
    <property type="entry name" value="RmlC-like cupins"/>
    <property type="match status" value="1"/>
</dbReference>
<gene>
    <name evidence="1" type="ORF">DFR59_1173</name>
</gene>
<dbReference type="InterPro" id="IPR014710">
    <property type="entry name" value="RmlC-like_jellyroll"/>
</dbReference>
<organism evidence="1 2">
    <name type="scientific">Falsibacillus pallidus</name>
    <dbReference type="NCBI Taxonomy" id="493781"/>
    <lineage>
        <taxon>Bacteria</taxon>
        <taxon>Bacillati</taxon>
        <taxon>Bacillota</taxon>
        <taxon>Bacilli</taxon>
        <taxon>Bacillales</taxon>
        <taxon>Bacillaceae</taxon>
        <taxon>Falsibacillus</taxon>
    </lineage>
</organism>
<accession>A0A370G3X7</accession>
<comment type="caution">
    <text evidence="1">The sequence shown here is derived from an EMBL/GenBank/DDBJ whole genome shotgun (WGS) entry which is preliminary data.</text>
</comment>
<name>A0A370G3X7_9BACI</name>
<dbReference type="InterPro" id="IPR011051">
    <property type="entry name" value="RmlC_Cupin_sf"/>
</dbReference>
<evidence type="ECO:0008006" key="3">
    <source>
        <dbReference type="Google" id="ProtNLM"/>
    </source>
</evidence>
<dbReference type="AlphaFoldDB" id="A0A370G3X7"/>
<proteinExistence type="predicted"/>
<keyword evidence="2" id="KW-1185">Reference proteome</keyword>
<dbReference type="Proteomes" id="UP000255326">
    <property type="component" value="Unassembled WGS sequence"/>
</dbReference>
<reference evidence="1 2" key="1">
    <citation type="submission" date="2018-07" db="EMBL/GenBank/DDBJ databases">
        <title>Genomic Encyclopedia of Type Strains, Phase IV (KMG-IV): sequencing the most valuable type-strain genomes for metagenomic binning, comparative biology and taxonomic classification.</title>
        <authorList>
            <person name="Goeker M."/>
        </authorList>
    </citation>
    <scope>NUCLEOTIDE SEQUENCE [LARGE SCALE GENOMIC DNA]</scope>
    <source>
        <strain evidence="1 2">DSM 25281</strain>
    </source>
</reference>
<dbReference type="Gene3D" id="2.60.120.10">
    <property type="entry name" value="Jelly Rolls"/>
    <property type="match status" value="1"/>
</dbReference>
<dbReference type="OrthoDB" id="3782397at2"/>
<sequence length="126" mass="13802">MKFFRFDEEVKRSITAFNSRNVGISPIMKSAAPSQIGCMHFSGDSVLGMHPATCPQLFLVTDGSGWVKLRGEDPVPVEAGTAVFWETGEEHESGSANGMTAFVMEGEHFSPEKFMPALTPVKYNKN</sequence>